<dbReference type="EMBL" id="JANPWB010000016">
    <property type="protein sequence ID" value="KAJ1085143.1"/>
    <property type="molecule type" value="Genomic_DNA"/>
</dbReference>
<feature type="compositionally biased region" description="Polar residues" evidence="1">
    <location>
        <begin position="118"/>
        <end position="130"/>
    </location>
</feature>
<feature type="compositionally biased region" description="Polar residues" evidence="1">
    <location>
        <begin position="61"/>
        <end position="71"/>
    </location>
</feature>
<organism evidence="2 3">
    <name type="scientific">Pleurodeles waltl</name>
    <name type="common">Iberian ribbed newt</name>
    <dbReference type="NCBI Taxonomy" id="8319"/>
    <lineage>
        <taxon>Eukaryota</taxon>
        <taxon>Metazoa</taxon>
        <taxon>Chordata</taxon>
        <taxon>Craniata</taxon>
        <taxon>Vertebrata</taxon>
        <taxon>Euteleostomi</taxon>
        <taxon>Amphibia</taxon>
        <taxon>Batrachia</taxon>
        <taxon>Caudata</taxon>
        <taxon>Salamandroidea</taxon>
        <taxon>Salamandridae</taxon>
        <taxon>Pleurodelinae</taxon>
        <taxon>Pleurodeles</taxon>
    </lineage>
</organism>
<accession>A0AAV7L722</accession>
<reference evidence="2" key="1">
    <citation type="journal article" date="2022" name="bioRxiv">
        <title>Sequencing and chromosome-scale assembly of the giantPleurodeles waltlgenome.</title>
        <authorList>
            <person name="Brown T."/>
            <person name="Elewa A."/>
            <person name="Iarovenko S."/>
            <person name="Subramanian E."/>
            <person name="Araus A.J."/>
            <person name="Petzold A."/>
            <person name="Susuki M."/>
            <person name="Suzuki K.-i.T."/>
            <person name="Hayashi T."/>
            <person name="Toyoda A."/>
            <person name="Oliveira C."/>
            <person name="Osipova E."/>
            <person name="Leigh N.D."/>
            <person name="Simon A."/>
            <person name="Yun M.H."/>
        </authorList>
    </citation>
    <scope>NUCLEOTIDE SEQUENCE</scope>
    <source>
        <strain evidence="2">20211129_DDA</strain>
        <tissue evidence="2">Liver</tissue>
    </source>
</reference>
<evidence type="ECO:0000313" key="3">
    <source>
        <dbReference type="Proteomes" id="UP001066276"/>
    </source>
</evidence>
<sequence length="197" mass="20638">MAPTCALNCGGVSCLKCPGLTASPEEEVAISAHRTAESVAVGITSPPTLAHTQPRALSQWHPQGANNSGSCRSWHGDAPSVPSLQADSRVSAGARASLGLAHRVRRLEYESGRHVRSLTRSGLVSDSESSGPPRGELAPAPRRARVHHRPCSLESSGALLGEPRSTPKRAQSCCKESPGPLQGELSPAVRRAQVHSK</sequence>
<dbReference type="AlphaFoldDB" id="A0AAV7L722"/>
<keyword evidence="3" id="KW-1185">Reference proteome</keyword>
<feature type="region of interest" description="Disordered" evidence="1">
    <location>
        <begin position="114"/>
        <end position="197"/>
    </location>
</feature>
<name>A0AAV7L722_PLEWA</name>
<gene>
    <name evidence="2" type="ORF">NDU88_005276</name>
</gene>
<feature type="region of interest" description="Disordered" evidence="1">
    <location>
        <begin position="61"/>
        <end position="88"/>
    </location>
</feature>
<evidence type="ECO:0000313" key="2">
    <source>
        <dbReference type="EMBL" id="KAJ1085143.1"/>
    </source>
</evidence>
<dbReference type="Proteomes" id="UP001066276">
    <property type="component" value="Chromosome 12"/>
</dbReference>
<protein>
    <submittedName>
        <fullName evidence="2">Uncharacterized protein</fullName>
    </submittedName>
</protein>
<comment type="caution">
    <text evidence="2">The sequence shown here is derived from an EMBL/GenBank/DDBJ whole genome shotgun (WGS) entry which is preliminary data.</text>
</comment>
<evidence type="ECO:0000256" key="1">
    <source>
        <dbReference type="SAM" id="MobiDB-lite"/>
    </source>
</evidence>
<proteinExistence type="predicted"/>